<dbReference type="CDD" id="cd00397">
    <property type="entry name" value="DNA_BRE_C"/>
    <property type="match status" value="1"/>
</dbReference>
<evidence type="ECO:0000256" key="1">
    <source>
        <dbReference type="ARBA" id="ARBA00023172"/>
    </source>
</evidence>
<geneLocation type="plasmid" evidence="3 4">
    <name>unnamed1</name>
</geneLocation>
<dbReference type="Proteomes" id="UP001303946">
    <property type="component" value="Plasmid unnamed1"/>
</dbReference>
<proteinExistence type="predicted"/>
<dbReference type="InterPro" id="IPR013762">
    <property type="entry name" value="Integrase-like_cat_sf"/>
</dbReference>
<protein>
    <submittedName>
        <fullName evidence="3">Site-specific integrase</fullName>
    </submittedName>
</protein>
<keyword evidence="3" id="KW-0614">Plasmid</keyword>
<evidence type="ECO:0000313" key="3">
    <source>
        <dbReference type="EMBL" id="WOB11173.1"/>
    </source>
</evidence>
<dbReference type="SUPFAM" id="SSF56349">
    <property type="entry name" value="DNA breaking-rejoining enzymes"/>
    <property type="match status" value="1"/>
</dbReference>
<sequence>MYTEDLFLPIGAAKAKGDFEEAFDRWQADISAADVLTRSSSVGYYASIWKALTDWCVVQDPLVTLDNIVERDLVEYLNQRRAENGDAYTTRHAWRVLHLVDRVLQHRALVKDVPYRDAAARVIESREQIKHANVDENQAALSYLNGEEAAILVRYLRGVRPGALGRRKLRDWQDLRNLAAVALHVGAGLTAGEVRALPLKAPIVEGGPIKDVPWKLVVPGNGNRSSRETPLARWAGDILLYWLNERRDLRREWVRQQKEAKLPTEELMEGKPAPQFLFPAWKWKQWGKVSHYDAVQKVLDSAGIVRHGGARMLRNTFALRQLKRGTSKADLAMYMGITDPEVLDRYERVVQVDDVVV</sequence>
<name>A0ABZ0D820_9BURK</name>
<accession>A0ABZ0D820</accession>
<dbReference type="RefSeq" id="WP_316704348.1">
    <property type="nucleotide sequence ID" value="NZ_CP136337.1"/>
</dbReference>
<dbReference type="InterPro" id="IPR002104">
    <property type="entry name" value="Integrase_catalytic"/>
</dbReference>
<dbReference type="InterPro" id="IPR011010">
    <property type="entry name" value="DNA_brk_join_enz"/>
</dbReference>
<dbReference type="EMBL" id="CP136337">
    <property type="protein sequence ID" value="WOB11173.1"/>
    <property type="molecule type" value="Genomic_DNA"/>
</dbReference>
<evidence type="ECO:0000313" key="4">
    <source>
        <dbReference type="Proteomes" id="UP001303946"/>
    </source>
</evidence>
<reference evidence="3 4" key="1">
    <citation type="submission" date="2023-10" db="EMBL/GenBank/DDBJ databases">
        <title>Bacteria for the degradation of biodegradable plastic PBAT(Polybutylene adipate terephthalate).</title>
        <authorList>
            <person name="Weon H.-Y."/>
            <person name="Yeon J."/>
        </authorList>
    </citation>
    <scope>NUCLEOTIDE SEQUENCE [LARGE SCALE GENOMIC DNA]</scope>
    <source>
        <strain evidence="3 4">SBD 7-3</strain>
        <plasmid evidence="3 4">unnamed1</plasmid>
    </source>
</reference>
<organism evidence="3 4">
    <name type="scientific">Piscinibacter gummiphilus</name>
    <dbReference type="NCBI Taxonomy" id="946333"/>
    <lineage>
        <taxon>Bacteria</taxon>
        <taxon>Pseudomonadati</taxon>
        <taxon>Pseudomonadota</taxon>
        <taxon>Betaproteobacteria</taxon>
        <taxon>Burkholderiales</taxon>
        <taxon>Sphaerotilaceae</taxon>
        <taxon>Piscinibacter</taxon>
    </lineage>
</organism>
<evidence type="ECO:0000259" key="2">
    <source>
        <dbReference type="PROSITE" id="PS51898"/>
    </source>
</evidence>
<keyword evidence="4" id="KW-1185">Reference proteome</keyword>
<feature type="domain" description="Tyr recombinase" evidence="2">
    <location>
        <begin position="139"/>
        <end position="357"/>
    </location>
</feature>
<gene>
    <name evidence="3" type="ORF">RXV79_27460</name>
</gene>
<dbReference type="PROSITE" id="PS51898">
    <property type="entry name" value="TYR_RECOMBINASE"/>
    <property type="match status" value="1"/>
</dbReference>
<dbReference type="Gene3D" id="1.10.443.10">
    <property type="entry name" value="Intergrase catalytic core"/>
    <property type="match status" value="1"/>
</dbReference>
<keyword evidence="1" id="KW-0233">DNA recombination</keyword>